<protein>
    <recommendedName>
        <fullName evidence="2">UBC core domain-containing protein</fullName>
    </recommendedName>
</protein>
<reference evidence="3 4" key="1">
    <citation type="submission" date="2014-04" db="EMBL/GenBank/DDBJ databases">
        <authorList>
            <consortium name="DOE Joint Genome Institute"/>
            <person name="Kuo A."/>
            <person name="Gay G."/>
            <person name="Dore J."/>
            <person name="Kohler A."/>
            <person name="Nagy L.G."/>
            <person name="Floudas D."/>
            <person name="Copeland A."/>
            <person name="Barry K.W."/>
            <person name="Cichocki N."/>
            <person name="Veneault-Fourrey C."/>
            <person name="LaButti K."/>
            <person name="Lindquist E.A."/>
            <person name="Lipzen A."/>
            <person name="Lundell T."/>
            <person name="Morin E."/>
            <person name="Murat C."/>
            <person name="Sun H."/>
            <person name="Tunlid A."/>
            <person name="Henrissat B."/>
            <person name="Grigoriev I.V."/>
            <person name="Hibbett D.S."/>
            <person name="Martin F."/>
            <person name="Nordberg H.P."/>
            <person name="Cantor M.N."/>
            <person name="Hua S.X."/>
        </authorList>
    </citation>
    <scope>NUCLEOTIDE SEQUENCE [LARGE SCALE GENOMIC DNA]</scope>
    <source>
        <strain evidence="4">h7</strain>
    </source>
</reference>
<proteinExistence type="predicted"/>
<dbReference type="InterPro" id="IPR016135">
    <property type="entry name" value="UBQ-conjugating_enzyme/RWD"/>
</dbReference>
<dbReference type="Gene3D" id="3.10.110.10">
    <property type="entry name" value="Ubiquitin Conjugating Enzyme"/>
    <property type="match status" value="1"/>
</dbReference>
<dbReference type="Proteomes" id="UP000053424">
    <property type="component" value="Unassembled WGS sequence"/>
</dbReference>
<dbReference type="SMART" id="SM00212">
    <property type="entry name" value="UBCc"/>
    <property type="match status" value="1"/>
</dbReference>
<sequence>MDIGTTKARSNRQSSLNLQTNDSNVLARTAVTLEYASLINTGHCPLGIYVVPSSSNLLVWDGVFFVHQGYYADSILKFRLTFPGNYPESPPAVDFVTDVFHPLISQTGAFNLAARFRPWRPKEHHIFDILHWIKVTFKKHALDSFQESDCPNKEAFRYRESTQSFAALATQSASLSQSDSALFDSDHPSPLGSARSEITFKKMSAEQLKLERSKLGLEEWENNGGPLRSC</sequence>
<evidence type="ECO:0000256" key="1">
    <source>
        <dbReference type="ARBA" id="ARBA00022786"/>
    </source>
</evidence>
<evidence type="ECO:0000313" key="4">
    <source>
        <dbReference type="Proteomes" id="UP000053424"/>
    </source>
</evidence>
<accession>A0A0C2Y8Q7</accession>
<reference evidence="4" key="2">
    <citation type="submission" date="2015-01" db="EMBL/GenBank/DDBJ databases">
        <title>Evolutionary Origins and Diversification of the Mycorrhizal Mutualists.</title>
        <authorList>
            <consortium name="DOE Joint Genome Institute"/>
            <consortium name="Mycorrhizal Genomics Consortium"/>
            <person name="Kohler A."/>
            <person name="Kuo A."/>
            <person name="Nagy L.G."/>
            <person name="Floudas D."/>
            <person name="Copeland A."/>
            <person name="Barry K.W."/>
            <person name="Cichocki N."/>
            <person name="Veneault-Fourrey C."/>
            <person name="LaButti K."/>
            <person name="Lindquist E.A."/>
            <person name="Lipzen A."/>
            <person name="Lundell T."/>
            <person name="Morin E."/>
            <person name="Murat C."/>
            <person name="Riley R."/>
            <person name="Ohm R."/>
            <person name="Sun H."/>
            <person name="Tunlid A."/>
            <person name="Henrissat B."/>
            <person name="Grigoriev I.V."/>
            <person name="Hibbett D.S."/>
            <person name="Martin F."/>
        </authorList>
    </citation>
    <scope>NUCLEOTIDE SEQUENCE [LARGE SCALE GENOMIC DNA]</scope>
    <source>
        <strain evidence="4">h7</strain>
    </source>
</reference>
<dbReference type="STRING" id="686832.A0A0C2Y8Q7"/>
<gene>
    <name evidence="3" type="ORF">M413DRAFT_441277</name>
</gene>
<feature type="domain" description="UBC core" evidence="2">
    <location>
        <begin position="26"/>
        <end position="178"/>
    </location>
</feature>
<keyword evidence="1" id="KW-0833">Ubl conjugation pathway</keyword>
<evidence type="ECO:0000313" key="3">
    <source>
        <dbReference type="EMBL" id="KIM46208.1"/>
    </source>
</evidence>
<dbReference type="HOGENOM" id="CLU_092140_0_0_1"/>
<dbReference type="OrthoDB" id="5596422at2759"/>
<dbReference type="InterPro" id="IPR050113">
    <property type="entry name" value="Ub_conjugating_enzyme"/>
</dbReference>
<dbReference type="InterPro" id="IPR000608">
    <property type="entry name" value="UBC"/>
</dbReference>
<organism evidence="3 4">
    <name type="scientific">Hebeloma cylindrosporum</name>
    <dbReference type="NCBI Taxonomy" id="76867"/>
    <lineage>
        <taxon>Eukaryota</taxon>
        <taxon>Fungi</taxon>
        <taxon>Dikarya</taxon>
        <taxon>Basidiomycota</taxon>
        <taxon>Agaricomycotina</taxon>
        <taxon>Agaricomycetes</taxon>
        <taxon>Agaricomycetidae</taxon>
        <taxon>Agaricales</taxon>
        <taxon>Agaricineae</taxon>
        <taxon>Hymenogastraceae</taxon>
        <taxon>Hebeloma</taxon>
    </lineage>
</organism>
<keyword evidence="4" id="KW-1185">Reference proteome</keyword>
<evidence type="ECO:0000259" key="2">
    <source>
        <dbReference type="PROSITE" id="PS50127"/>
    </source>
</evidence>
<dbReference type="EMBL" id="KN831771">
    <property type="protein sequence ID" value="KIM46208.1"/>
    <property type="molecule type" value="Genomic_DNA"/>
</dbReference>
<dbReference type="PROSITE" id="PS50127">
    <property type="entry name" value="UBC_2"/>
    <property type="match status" value="1"/>
</dbReference>
<dbReference type="SUPFAM" id="SSF54495">
    <property type="entry name" value="UBC-like"/>
    <property type="match status" value="1"/>
</dbReference>
<dbReference type="PANTHER" id="PTHR24067">
    <property type="entry name" value="UBIQUITIN-CONJUGATING ENZYME E2"/>
    <property type="match status" value="1"/>
</dbReference>
<dbReference type="Pfam" id="PF00179">
    <property type="entry name" value="UQ_con"/>
    <property type="match status" value="1"/>
</dbReference>
<dbReference type="CDD" id="cd23814">
    <property type="entry name" value="UEV_AKTIP"/>
    <property type="match status" value="1"/>
</dbReference>
<dbReference type="AlphaFoldDB" id="A0A0C2Y8Q7"/>
<name>A0A0C2Y8Q7_HEBCY</name>